<protein>
    <recommendedName>
        <fullName evidence="3">UPAR/Ly6 domain-containing protein</fullName>
    </recommendedName>
</protein>
<dbReference type="Pfam" id="PF00021">
    <property type="entry name" value="UPAR_LY6"/>
    <property type="match status" value="1"/>
</dbReference>
<keyword evidence="2" id="KW-0732">Signal</keyword>
<evidence type="ECO:0000313" key="4">
    <source>
        <dbReference type="EnsemblMetazoa" id="XP_020910460.1"/>
    </source>
</evidence>
<reference evidence="4" key="1">
    <citation type="submission" date="2022-11" db="UniProtKB">
        <authorList>
            <consortium name="EnsemblMetazoa"/>
        </authorList>
    </citation>
    <scope>IDENTIFICATION</scope>
</reference>
<dbReference type="Gene3D" id="2.10.60.10">
    <property type="entry name" value="CD59"/>
    <property type="match status" value="1"/>
</dbReference>
<dbReference type="Proteomes" id="UP000887567">
    <property type="component" value="Unplaced"/>
</dbReference>
<feature type="signal peptide" evidence="2">
    <location>
        <begin position="1"/>
        <end position="19"/>
    </location>
</feature>
<dbReference type="InterPro" id="IPR045860">
    <property type="entry name" value="Snake_toxin-like_sf"/>
</dbReference>
<dbReference type="KEGG" id="epa:110248288"/>
<evidence type="ECO:0000256" key="1">
    <source>
        <dbReference type="SAM" id="Phobius"/>
    </source>
</evidence>
<keyword evidence="1" id="KW-0472">Membrane</keyword>
<dbReference type="GeneID" id="110248288"/>
<feature type="chain" id="PRO_5036788988" description="UPAR/Ly6 domain-containing protein" evidence="2">
    <location>
        <begin position="20"/>
        <end position="132"/>
    </location>
</feature>
<accession>A0A913XVF3</accession>
<name>A0A913XVF3_EXADI</name>
<keyword evidence="1" id="KW-1133">Transmembrane helix</keyword>
<dbReference type="InterPro" id="IPR016054">
    <property type="entry name" value="LY6_UPA_recep-like"/>
</dbReference>
<dbReference type="OrthoDB" id="5974891at2759"/>
<evidence type="ECO:0000313" key="5">
    <source>
        <dbReference type="Proteomes" id="UP000887567"/>
    </source>
</evidence>
<organism evidence="4 5">
    <name type="scientific">Exaiptasia diaphana</name>
    <name type="common">Tropical sea anemone</name>
    <name type="synonym">Aiptasia pulchella</name>
    <dbReference type="NCBI Taxonomy" id="2652724"/>
    <lineage>
        <taxon>Eukaryota</taxon>
        <taxon>Metazoa</taxon>
        <taxon>Cnidaria</taxon>
        <taxon>Anthozoa</taxon>
        <taxon>Hexacorallia</taxon>
        <taxon>Actiniaria</taxon>
        <taxon>Aiptasiidae</taxon>
        <taxon>Exaiptasia</taxon>
    </lineage>
</organism>
<dbReference type="SUPFAM" id="SSF57302">
    <property type="entry name" value="Snake toxin-like"/>
    <property type="match status" value="1"/>
</dbReference>
<sequence length="132" mass="14542">MQFVSRIAILILFVQFCRVKTLKCYVCSSTKDWSSCNHVKREHTCDSGINNCLKAEISVKGPLIDGIEYLKVCSDSCDADKIAFCKTKLKEGLKISCKLNCCKGDLCNAAAVPLVSGFIIMACAMFLAYSLH</sequence>
<dbReference type="AlphaFoldDB" id="A0A913XVF3"/>
<keyword evidence="5" id="KW-1185">Reference proteome</keyword>
<keyword evidence="1" id="KW-0812">Transmembrane</keyword>
<proteinExistence type="predicted"/>
<dbReference type="CDD" id="cd00117">
    <property type="entry name" value="TFP"/>
    <property type="match status" value="1"/>
</dbReference>
<dbReference type="EnsemblMetazoa" id="XM_021054801.2">
    <property type="protein sequence ID" value="XP_020910460.1"/>
    <property type="gene ID" value="LOC110248288"/>
</dbReference>
<evidence type="ECO:0000256" key="2">
    <source>
        <dbReference type="SAM" id="SignalP"/>
    </source>
</evidence>
<evidence type="ECO:0000259" key="3">
    <source>
        <dbReference type="Pfam" id="PF00021"/>
    </source>
</evidence>
<dbReference type="RefSeq" id="XP_020910460.1">
    <property type="nucleotide sequence ID" value="XM_021054801.2"/>
</dbReference>
<feature type="transmembrane region" description="Helical" evidence="1">
    <location>
        <begin position="110"/>
        <end position="131"/>
    </location>
</feature>
<dbReference type="OMA" id="IIMACAM"/>
<feature type="domain" description="UPAR/Ly6" evidence="3">
    <location>
        <begin position="21"/>
        <end position="109"/>
    </location>
</feature>